<organism evidence="2 3">
    <name type="scientific">Ephemerocybe angulata</name>
    <dbReference type="NCBI Taxonomy" id="980116"/>
    <lineage>
        <taxon>Eukaryota</taxon>
        <taxon>Fungi</taxon>
        <taxon>Dikarya</taxon>
        <taxon>Basidiomycota</taxon>
        <taxon>Agaricomycotina</taxon>
        <taxon>Agaricomycetes</taxon>
        <taxon>Agaricomycetidae</taxon>
        <taxon>Agaricales</taxon>
        <taxon>Agaricineae</taxon>
        <taxon>Psathyrellaceae</taxon>
        <taxon>Ephemerocybe</taxon>
    </lineage>
</organism>
<evidence type="ECO:0000256" key="1">
    <source>
        <dbReference type="SAM" id="MobiDB-lite"/>
    </source>
</evidence>
<dbReference type="Proteomes" id="UP000521943">
    <property type="component" value="Unassembled WGS sequence"/>
</dbReference>
<dbReference type="EMBL" id="JACGCI010000036">
    <property type="protein sequence ID" value="KAF6753949.1"/>
    <property type="molecule type" value="Genomic_DNA"/>
</dbReference>
<name>A0A8H6M5N3_9AGAR</name>
<protein>
    <submittedName>
        <fullName evidence="2">Uncharacterized protein</fullName>
    </submittedName>
</protein>
<feature type="region of interest" description="Disordered" evidence="1">
    <location>
        <begin position="133"/>
        <end position="153"/>
    </location>
</feature>
<proteinExistence type="predicted"/>
<keyword evidence="3" id="KW-1185">Reference proteome</keyword>
<dbReference type="AlphaFoldDB" id="A0A8H6M5N3"/>
<feature type="compositionally biased region" description="Basic and acidic residues" evidence="1">
    <location>
        <begin position="133"/>
        <end position="142"/>
    </location>
</feature>
<gene>
    <name evidence="2" type="ORF">DFP72DRAFT_848541</name>
</gene>
<comment type="caution">
    <text evidence="2">The sequence shown here is derived from an EMBL/GenBank/DDBJ whole genome shotgun (WGS) entry which is preliminary data.</text>
</comment>
<evidence type="ECO:0000313" key="2">
    <source>
        <dbReference type="EMBL" id="KAF6753949.1"/>
    </source>
</evidence>
<accession>A0A8H6M5N3</accession>
<evidence type="ECO:0000313" key="3">
    <source>
        <dbReference type="Proteomes" id="UP000521943"/>
    </source>
</evidence>
<reference evidence="2 3" key="1">
    <citation type="submission" date="2020-07" db="EMBL/GenBank/DDBJ databases">
        <title>Comparative genomics of pyrophilous fungi reveals a link between fire events and developmental genes.</title>
        <authorList>
            <consortium name="DOE Joint Genome Institute"/>
            <person name="Steindorff A.S."/>
            <person name="Carver A."/>
            <person name="Calhoun S."/>
            <person name="Stillman K."/>
            <person name="Liu H."/>
            <person name="Lipzen A."/>
            <person name="Pangilinan J."/>
            <person name="Labutti K."/>
            <person name="Bruns T.D."/>
            <person name="Grigoriev I.V."/>
        </authorList>
    </citation>
    <scope>NUCLEOTIDE SEQUENCE [LARGE SCALE GENOMIC DNA]</scope>
    <source>
        <strain evidence="2 3">CBS 144469</strain>
    </source>
</reference>
<feature type="compositionally biased region" description="Low complexity" evidence="1">
    <location>
        <begin position="144"/>
        <end position="153"/>
    </location>
</feature>
<sequence>MLTHLLSPGLHYRGRAAHGQKNEIYAREPHYVDTLSHEITARELLSELTTRELVDELKRRSEPYLCSHPDCKTKKGFNNKFDVTVGKFDGTADADKGAVSQFDEHNREVHGFGTCPVCKKEVKKNFGLHWEKHWESESDKSRSPRGSSRGPRG</sequence>